<dbReference type="PANTHER" id="PTHR30290:SF9">
    <property type="entry name" value="OLIGOPEPTIDE-BINDING PROTEIN APPA"/>
    <property type="match status" value="1"/>
</dbReference>
<reference evidence="6 7" key="1">
    <citation type="submission" date="2023-01" db="EMBL/GenBank/DDBJ databases">
        <title>Characterization of estradiol degrading bacteria Microbacterium sp. MZT7 and reveal degrading genes through genome analysis.</title>
        <authorList>
            <person name="Hao P."/>
            <person name="Gao Y."/>
        </authorList>
    </citation>
    <scope>NUCLEOTIDE SEQUENCE [LARGE SCALE GENOMIC DNA]</scope>
    <source>
        <strain evidence="6 7">MZT7</strain>
    </source>
</reference>
<evidence type="ECO:0000313" key="7">
    <source>
        <dbReference type="Proteomes" id="UP001199642"/>
    </source>
</evidence>
<dbReference type="PANTHER" id="PTHR30290">
    <property type="entry name" value="PERIPLASMIC BINDING COMPONENT OF ABC TRANSPORTER"/>
    <property type="match status" value="1"/>
</dbReference>
<dbReference type="Gene3D" id="3.90.76.10">
    <property type="entry name" value="Dipeptide-binding Protein, Domain 1"/>
    <property type="match status" value="1"/>
</dbReference>
<proteinExistence type="inferred from homology"/>
<dbReference type="PROSITE" id="PS51257">
    <property type="entry name" value="PROKAR_LIPOPROTEIN"/>
    <property type="match status" value="1"/>
</dbReference>
<name>A0ABY3RRX0_9MICO</name>
<dbReference type="Gene3D" id="3.40.190.10">
    <property type="entry name" value="Periplasmic binding protein-like II"/>
    <property type="match status" value="1"/>
</dbReference>
<feature type="chain" id="PRO_5047232963" evidence="4">
    <location>
        <begin position="21"/>
        <end position="538"/>
    </location>
</feature>
<dbReference type="Pfam" id="PF00496">
    <property type="entry name" value="SBP_bac_5"/>
    <property type="match status" value="1"/>
</dbReference>
<comment type="similarity">
    <text evidence="1">Belongs to the bacterial solute-binding protein 5 family.</text>
</comment>
<dbReference type="EMBL" id="CP082781">
    <property type="protein sequence ID" value="UGS25237.1"/>
    <property type="molecule type" value="Genomic_DNA"/>
</dbReference>
<organism evidence="6 7">
    <name type="scientific">Microbacterium resistens</name>
    <dbReference type="NCBI Taxonomy" id="156977"/>
    <lineage>
        <taxon>Bacteria</taxon>
        <taxon>Bacillati</taxon>
        <taxon>Actinomycetota</taxon>
        <taxon>Actinomycetes</taxon>
        <taxon>Micrococcales</taxon>
        <taxon>Microbacteriaceae</taxon>
        <taxon>Microbacterium</taxon>
    </lineage>
</organism>
<dbReference type="InterPro" id="IPR000914">
    <property type="entry name" value="SBP_5_dom"/>
</dbReference>
<evidence type="ECO:0000256" key="4">
    <source>
        <dbReference type="SAM" id="SignalP"/>
    </source>
</evidence>
<feature type="domain" description="Solute-binding protein family 5" evidence="5">
    <location>
        <begin position="81"/>
        <end position="444"/>
    </location>
</feature>
<evidence type="ECO:0000259" key="5">
    <source>
        <dbReference type="Pfam" id="PF00496"/>
    </source>
</evidence>
<evidence type="ECO:0000313" key="6">
    <source>
        <dbReference type="EMBL" id="UGS25237.1"/>
    </source>
</evidence>
<dbReference type="RefSeq" id="WP_231819153.1">
    <property type="nucleotide sequence ID" value="NZ_CP082781.1"/>
</dbReference>
<dbReference type="CDD" id="cd00995">
    <property type="entry name" value="PBP2_NikA_DppA_OppA_like"/>
    <property type="match status" value="1"/>
</dbReference>
<evidence type="ECO:0000256" key="1">
    <source>
        <dbReference type="ARBA" id="ARBA00005695"/>
    </source>
</evidence>
<evidence type="ECO:0000256" key="3">
    <source>
        <dbReference type="ARBA" id="ARBA00022729"/>
    </source>
</evidence>
<sequence length="538" mass="57863">MRKKLLSGLAALCLAGAMLAGCTATAPEEGGGGGDAETSANVYLYQKPVSFNPLKPAQGAEQLTMSLIFDNLFTTDPDFSFEPRLAESWDVSEDAKTFTFHLRTGLTWSDGEPFTAEDVLFTYNLAANPKAGGAWGARLSGVEGYGAMQDGSAQTLSGLTAPDENTVVFQLTEPNAGFLSLIGYGSVMFILPEHVLGEKDPATLLEDPWFTQPTVGMGPYVMKAFNVDQDIELDANENYRSEVGIDHLYLKMLTSDVATAQLGTGEIDLVQVSALDLDAVKALPGVTVTSKPSAGFTRMAVNFSKPQFADARVRQALVHAIDRQGIVDGVLGGEATLINSDIMTPWALPDDLEEYAYEPDTAKRLLAEAGFDLSQEVKISWVPGQRDRDQMVNVIIENLKAVGIKAVANQVDAGALTASYTDGSYDLALFGGGVYTPDPASSFPIVACEQRFPVGANTALFCDAELDAQMAAGQRVADQDARADIYRDAARRDNELVPYVWINVPNTIWATSERLKGFEPHGDFTNGFWNAADWTVSG</sequence>
<feature type="signal peptide" evidence="4">
    <location>
        <begin position="1"/>
        <end position="20"/>
    </location>
</feature>
<dbReference type="Gene3D" id="3.10.105.10">
    <property type="entry name" value="Dipeptide-binding Protein, Domain 3"/>
    <property type="match status" value="1"/>
</dbReference>
<evidence type="ECO:0000256" key="2">
    <source>
        <dbReference type="ARBA" id="ARBA00022448"/>
    </source>
</evidence>
<dbReference type="InterPro" id="IPR039424">
    <property type="entry name" value="SBP_5"/>
</dbReference>
<dbReference type="InterPro" id="IPR030678">
    <property type="entry name" value="Peptide/Ni-bd"/>
</dbReference>
<keyword evidence="7" id="KW-1185">Reference proteome</keyword>
<keyword evidence="2" id="KW-0813">Transport</keyword>
<dbReference type="PIRSF" id="PIRSF002741">
    <property type="entry name" value="MppA"/>
    <property type="match status" value="1"/>
</dbReference>
<dbReference type="SUPFAM" id="SSF53850">
    <property type="entry name" value="Periplasmic binding protein-like II"/>
    <property type="match status" value="1"/>
</dbReference>
<dbReference type="Proteomes" id="UP001199642">
    <property type="component" value="Chromosome"/>
</dbReference>
<gene>
    <name evidence="6" type="ORF">K8F61_11100</name>
</gene>
<keyword evidence="3 4" id="KW-0732">Signal</keyword>
<accession>A0ABY3RRX0</accession>
<protein>
    <submittedName>
        <fullName evidence="6">ABC transporter substrate-binding protein</fullName>
    </submittedName>
</protein>